<evidence type="ECO:0000313" key="1">
    <source>
        <dbReference type="EMBL" id="KKS46272.1"/>
    </source>
</evidence>
<sequence length="321" mass="37072">MPWSNWEPYDLLENSAAIWINVDAEKQNEPQIVSFDPLLTKMKLPVIVVADAKQAQVYYAMAFAKKVSPYMSNHKWGFTKRYDHNPVPIQPRLWACIKYVLASTANARFIGRGARSYKENGSQGRFGFVYRFGEGGVSVQENHCKFWRGMHVRVAPEDKALLTYLRSEEPYCSFWKRCLIHLAKDVRRNLRADTAAKRSDSFDQLENILRSSGPNGPGISILRPHLLDFEFKYFGRSKSTFEEFLQNRFPDYWDQLVAYRKGIKKRWVADGGKLGLAERNPKQNGCRSFEIFPQENGGAIAPAWLDTSHVRLFYERLEEAA</sequence>
<proteinExistence type="predicted"/>
<evidence type="ECO:0000313" key="2">
    <source>
        <dbReference type="Proteomes" id="UP000034036"/>
    </source>
</evidence>
<comment type="caution">
    <text evidence="1">The sequence shown here is derived from an EMBL/GenBank/DDBJ whole genome shotgun (WGS) entry which is preliminary data.</text>
</comment>
<accession>A0A0G0ZC35</accession>
<dbReference type="STRING" id="1618659.UV11_C0031G0022"/>
<reference evidence="1 2" key="1">
    <citation type="journal article" date="2015" name="Nature">
        <title>rRNA introns, odd ribosomes, and small enigmatic genomes across a large radiation of phyla.</title>
        <authorList>
            <person name="Brown C.T."/>
            <person name="Hug L.A."/>
            <person name="Thomas B.C."/>
            <person name="Sharon I."/>
            <person name="Castelle C.J."/>
            <person name="Singh A."/>
            <person name="Wilkins M.J."/>
            <person name="Williams K.H."/>
            <person name="Banfield J.F."/>
        </authorList>
    </citation>
    <scope>NUCLEOTIDE SEQUENCE [LARGE SCALE GENOMIC DNA]</scope>
</reference>
<dbReference type="AlphaFoldDB" id="A0A0G0ZC35"/>
<protein>
    <submittedName>
        <fullName evidence="1">Uncharacterized protein</fullName>
    </submittedName>
</protein>
<gene>
    <name evidence="1" type="ORF">UV11_C0031G0022</name>
</gene>
<dbReference type="EMBL" id="LCDF01000031">
    <property type="protein sequence ID" value="KKS46272.1"/>
    <property type="molecule type" value="Genomic_DNA"/>
</dbReference>
<dbReference type="Proteomes" id="UP000034036">
    <property type="component" value="Unassembled WGS sequence"/>
</dbReference>
<organism evidence="1 2">
    <name type="scientific">Candidatus Giovannonibacteria bacterium GW2011_GWF2_42_19</name>
    <dbReference type="NCBI Taxonomy" id="1618659"/>
    <lineage>
        <taxon>Bacteria</taxon>
        <taxon>Candidatus Giovannoniibacteriota</taxon>
    </lineage>
</organism>
<name>A0A0G0ZC35_9BACT</name>